<keyword evidence="3" id="KW-1185">Reference proteome</keyword>
<evidence type="ECO:0000313" key="3">
    <source>
        <dbReference type="Proteomes" id="UP001304671"/>
    </source>
</evidence>
<dbReference type="InterPro" id="IPR007560">
    <property type="entry name" value="Restrct_endonuc_IV_Mrr"/>
</dbReference>
<dbReference type="SUPFAM" id="SSF52980">
    <property type="entry name" value="Restriction endonuclease-like"/>
    <property type="match status" value="1"/>
</dbReference>
<organism evidence="2 3">
    <name type="scientific">Arcicella aquatica</name>
    <dbReference type="NCBI Taxonomy" id="217141"/>
    <lineage>
        <taxon>Bacteria</taxon>
        <taxon>Pseudomonadati</taxon>
        <taxon>Bacteroidota</taxon>
        <taxon>Cytophagia</taxon>
        <taxon>Cytophagales</taxon>
        <taxon>Flectobacillaceae</taxon>
        <taxon>Arcicella</taxon>
    </lineage>
</organism>
<protein>
    <submittedName>
        <fullName evidence="2">Restriction endonuclease</fullName>
        <ecNumber evidence="2">3.1.21.-</ecNumber>
    </submittedName>
</protein>
<dbReference type="GO" id="GO:0004519">
    <property type="term" value="F:endonuclease activity"/>
    <property type="evidence" value="ECO:0007669"/>
    <property type="project" value="UniProtKB-KW"/>
</dbReference>
<reference evidence="2 3" key="1">
    <citation type="submission" date="2023-12" db="EMBL/GenBank/DDBJ databases">
        <title>Novel species of the genus Arcicella isolated from rivers.</title>
        <authorList>
            <person name="Lu H."/>
        </authorList>
    </citation>
    <scope>NUCLEOTIDE SEQUENCE [LARGE SCALE GENOMIC DNA]</scope>
    <source>
        <strain evidence="2 3">LMG 21963</strain>
    </source>
</reference>
<proteinExistence type="predicted"/>
<keyword evidence="2" id="KW-0378">Hydrolase</keyword>
<dbReference type="EMBL" id="JAYFUL010000007">
    <property type="protein sequence ID" value="MEA5257493.1"/>
    <property type="molecule type" value="Genomic_DNA"/>
</dbReference>
<dbReference type="Pfam" id="PF04471">
    <property type="entry name" value="Mrr_cat"/>
    <property type="match status" value="1"/>
</dbReference>
<accession>A0ABU5QKA8</accession>
<evidence type="ECO:0000313" key="2">
    <source>
        <dbReference type="EMBL" id="MEA5257493.1"/>
    </source>
</evidence>
<comment type="caution">
    <text evidence="2">The sequence shown here is derived from an EMBL/GenBank/DDBJ whole genome shotgun (WGS) entry which is preliminary data.</text>
</comment>
<gene>
    <name evidence="2" type="ORF">VB264_06850</name>
</gene>
<feature type="domain" description="Restriction endonuclease type IV Mrr" evidence="1">
    <location>
        <begin position="32"/>
        <end position="114"/>
    </location>
</feature>
<dbReference type="GO" id="GO:0016787">
    <property type="term" value="F:hydrolase activity"/>
    <property type="evidence" value="ECO:0007669"/>
    <property type="project" value="UniProtKB-KW"/>
</dbReference>
<dbReference type="RefSeq" id="WP_323247910.1">
    <property type="nucleotide sequence ID" value="NZ_JAYFUL010000007.1"/>
</dbReference>
<dbReference type="Proteomes" id="UP001304671">
    <property type="component" value="Unassembled WGS sequence"/>
</dbReference>
<keyword evidence="2" id="KW-0540">Nuclease</keyword>
<dbReference type="InterPro" id="IPR011335">
    <property type="entry name" value="Restrct_endonuc-II-like"/>
</dbReference>
<dbReference type="Gene3D" id="3.40.1350.10">
    <property type="match status" value="1"/>
</dbReference>
<sequence length="276" mass="32286">MKKDIEYEKFTQEIYQSLINVQGLTTIEVKHNIKIKGRSGQEHQIDVYWEYVIAEIRHKVAIECKNYNSVVSVGKVRDFYGVLADIGNINGIMVTKEGYQKGSKEFAKHYGINLKELREPKDDDWKGRIKTIVVNMEMVLPKIKSRFIIVDEEWVRANIKLPENETFNYSIGGMADELWVLDSNENRLKNFNQLDQELPQNWKAEKDLEHFYNFDDGYIKVEKFGKIKIKSIQYRYDVNISFDEELIINGQKIAKAILKDALTGEIKFFNKDGTIK</sequence>
<dbReference type="EC" id="3.1.21.-" evidence="2"/>
<name>A0ABU5QKA8_9BACT</name>
<dbReference type="InterPro" id="IPR011856">
    <property type="entry name" value="tRNA_endonuc-like_dom_sf"/>
</dbReference>
<evidence type="ECO:0000259" key="1">
    <source>
        <dbReference type="Pfam" id="PF04471"/>
    </source>
</evidence>
<keyword evidence="2" id="KW-0255">Endonuclease</keyword>